<dbReference type="NCBIfam" id="TIGR02073">
    <property type="entry name" value="PBP_1c"/>
    <property type="match status" value="1"/>
</dbReference>
<dbReference type="Pfam" id="PF00912">
    <property type="entry name" value="Transgly"/>
    <property type="match status" value="1"/>
</dbReference>
<keyword evidence="13" id="KW-0472">Membrane</keyword>
<dbReference type="InterPro" id="IPR009647">
    <property type="entry name" value="PBP_C"/>
</dbReference>
<keyword evidence="13" id="KW-1133">Transmembrane helix</keyword>
<dbReference type="PANTHER" id="PTHR32282">
    <property type="entry name" value="BINDING PROTEIN TRANSPEPTIDASE, PUTATIVE-RELATED"/>
    <property type="match status" value="1"/>
</dbReference>
<protein>
    <recommendedName>
        <fullName evidence="10">peptidoglycan glycosyltransferase</fullName>
        <ecNumber evidence="10">2.4.99.28</ecNumber>
    </recommendedName>
</protein>
<evidence type="ECO:0000256" key="13">
    <source>
        <dbReference type="SAM" id="Phobius"/>
    </source>
</evidence>
<dbReference type="Gene3D" id="3.40.710.10">
    <property type="entry name" value="DD-peptidase/beta-lactamase superfamily"/>
    <property type="match status" value="1"/>
</dbReference>
<dbReference type="InterPro" id="IPR023346">
    <property type="entry name" value="Lysozyme-like_dom_sf"/>
</dbReference>
<dbReference type="SUPFAM" id="SSF53955">
    <property type="entry name" value="Lysozyme-like"/>
    <property type="match status" value="1"/>
</dbReference>
<evidence type="ECO:0000256" key="6">
    <source>
        <dbReference type="ARBA" id="ARBA00022676"/>
    </source>
</evidence>
<dbReference type="Pfam" id="PF06832">
    <property type="entry name" value="BiPBP_C"/>
    <property type="match status" value="1"/>
</dbReference>
<keyword evidence="5" id="KW-0645">Protease</keyword>
<evidence type="ECO:0000256" key="2">
    <source>
        <dbReference type="ARBA" id="ARBA00007090"/>
    </source>
</evidence>
<dbReference type="EC" id="2.4.99.28" evidence="10"/>
<evidence type="ECO:0000256" key="10">
    <source>
        <dbReference type="ARBA" id="ARBA00044770"/>
    </source>
</evidence>
<dbReference type="InterPro" id="IPR036950">
    <property type="entry name" value="PBP_transglycosylase"/>
</dbReference>
<proteinExistence type="inferred from homology"/>
<keyword evidence="9" id="KW-0511">Multifunctional enzyme</keyword>
<comment type="similarity">
    <text evidence="2">In the C-terminal section; belongs to the transpeptidase family.</text>
</comment>
<comment type="pathway">
    <text evidence="1">Cell wall biogenesis; peptidoglycan biosynthesis.</text>
</comment>
<reference evidence="17" key="1">
    <citation type="journal article" date="2021" name="Front. Microbiol.">
        <title>Comprehensive Comparative Genomics and Phenotyping of Methylobacterium Species.</title>
        <authorList>
            <person name="Alessa O."/>
            <person name="Ogura Y."/>
            <person name="Fujitani Y."/>
            <person name="Takami H."/>
            <person name="Hayashi T."/>
            <person name="Sahin N."/>
            <person name="Tani A."/>
        </authorList>
    </citation>
    <scope>NUCLEOTIDE SEQUENCE</scope>
    <source>
        <strain evidence="17">DSM 17168</strain>
    </source>
</reference>
<feature type="transmembrane region" description="Helical" evidence="13">
    <location>
        <begin position="42"/>
        <end position="61"/>
    </location>
</feature>
<name>A0ABQ4SCP3_9HYPH</name>
<evidence type="ECO:0000256" key="9">
    <source>
        <dbReference type="ARBA" id="ARBA00023268"/>
    </source>
</evidence>
<evidence type="ECO:0000259" key="15">
    <source>
        <dbReference type="Pfam" id="PF00912"/>
    </source>
</evidence>
<dbReference type="Pfam" id="PF00905">
    <property type="entry name" value="Transpeptidase"/>
    <property type="match status" value="1"/>
</dbReference>
<evidence type="ECO:0000256" key="12">
    <source>
        <dbReference type="SAM" id="MobiDB-lite"/>
    </source>
</evidence>
<dbReference type="InterPro" id="IPR012338">
    <property type="entry name" value="Beta-lactam/transpept-like"/>
</dbReference>
<feature type="region of interest" description="Disordered" evidence="12">
    <location>
        <begin position="1"/>
        <end position="28"/>
    </location>
</feature>
<dbReference type="SUPFAM" id="SSF56601">
    <property type="entry name" value="beta-lactamase/transpeptidase-like"/>
    <property type="match status" value="1"/>
</dbReference>
<keyword evidence="6" id="KW-0328">Glycosyltransferase</keyword>
<evidence type="ECO:0000256" key="11">
    <source>
        <dbReference type="ARBA" id="ARBA00049902"/>
    </source>
</evidence>
<dbReference type="InterPro" id="IPR001460">
    <property type="entry name" value="PCN-bd_Tpept"/>
</dbReference>
<accession>A0ABQ4SCP3</accession>
<gene>
    <name evidence="17" type="primary">pbpC</name>
    <name evidence="17" type="ORF">GMJLKIPL_1500</name>
</gene>
<feature type="domain" description="Penicillin-binding C-terminal" evidence="16">
    <location>
        <begin position="638"/>
        <end position="721"/>
    </location>
</feature>
<evidence type="ECO:0000313" key="18">
    <source>
        <dbReference type="Proteomes" id="UP001055153"/>
    </source>
</evidence>
<evidence type="ECO:0000313" key="17">
    <source>
        <dbReference type="EMBL" id="GJD99582.1"/>
    </source>
</evidence>
<evidence type="ECO:0000256" key="1">
    <source>
        <dbReference type="ARBA" id="ARBA00004752"/>
    </source>
</evidence>
<feature type="domain" description="Glycosyl transferase family 51" evidence="15">
    <location>
        <begin position="94"/>
        <end position="261"/>
    </location>
</feature>
<dbReference type="InterPro" id="IPR001264">
    <property type="entry name" value="Glyco_trans_51"/>
</dbReference>
<keyword evidence="13" id="KW-0812">Transmembrane</keyword>
<feature type="domain" description="Penicillin-binding protein transpeptidase" evidence="14">
    <location>
        <begin position="338"/>
        <end position="565"/>
    </location>
</feature>
<comment type="similarity">
    <text evidence="3">In the N-terminal section; belongs to the glycosyltransferase 51 family.</text>
</comment>
<dbReference type="PANTHER" id="PTHR32282:SF15">
    <property type="entry name" value="PENICILLIN-BINDING PROTEIN 1C"/>
    <property type="match status" value="1"/>
</dbReference>
<keyword evidence="4" id="KW-0121">Carboxypeptidase</keyword>
<dbReference type="EMBL" id="BPQQ01000016">
    <property type="protein sequence ID" value="GJD99582.1"/>
    <property type="molecule type" value="Genomic_DNA"/>
</dbReference>
<reference evidence="17" key="2">
    <citation type="submission" date="2021-08" db="EMBL/GenBank/DDBJ databases">
        <authorList>
            <person name="Tani A."/>
            <person name="Ola A."/>
            <person name="Ogura Y."/>
            <person name="Katsura K."/>
            <person name="Hayashi T."/>
        </authorList>
    </citation>
    <scope>NUCLEOTIDE SEQUENCE</scope>
    <source>
        <strain evidence="17">DSM 17168</strain>
    </source>
</reference>
<dbReference type="InterPro" id="IPR050396">
    <property type="entry name" value="Glycosyltr_51/Transpeptidase"/>
</dbReference>
<comment type="catalytic activity">
    <reaction evidence="11">
        <text>[GlcNAc-(1-&gt;4)-Mur2Ac(oyl-L-Ala-gamma-D-Glu-L-Lys-D-Ala-D-Ala)](n)-di-trans,octa-cis-undecaprenyl diphosphate + beta-D-GlcNAc-(1-&gt;4)-Mur2Ac(oyl-L-Ala-gamma-D-Glu-L-Lys-D-Ala-D-Ala)-di-trans,octa-cis-undecaprenyl diphosphate = [GlcNAc-(1-&gt;4)-Mur2Ac(oyl-L-Ala-gamma-D-Glu-L-Lys-D-Ala-D-Ala)](n+1)-di-trans,octa-cis-undecaprenyl diphosphate + di-trans,octa-cis-undecaprenyl diphosphate + H(+)</text>
        <dbReference type="Rhea" id="RHEA:23708"/>
        <dbReference type="Rhea" id="RHEA-COMP:9602"/>
        <dbReference type="Rhea" id="RHEA-COMP:9603"/>
        <dbReference type="ChEBI" id="CHEBI:15378"/>
        <dbReference type="ChEBI" id="CHEBI:58405"/>
        <dbReference type="ChEBI" id="CHEBI:60033"/>
        <dbReference type="ChEBI" id="CHEBI:78435"/>
        <dbReference type="EC" id="2.4.99.28"/>
    </reaction>
</comment>
<keyword evidence="8" id="KW-0378">Hydrolase</keyword>
<keyword evidence="7" id="KW-0808">Transferase</keyword>
<evidence type="ECO:0000256" key="3">
    <source>
        <dbReference type="ARBA" id="ARBA00007739"/>
    </source>
</evidence>
<organism evidence="17 18">
    <name type="scientific">Methylobacterium isbiliense</name>
    <dbReference type="NCBI Taxonomy" id="315478"/>
    <lineage>
        <taxon>Bacteria</taxon>
        <taxon>Pseudomonadati</taxon>
        <taxon>Pseudomonadota</taxon>
        <taxon>Alphaproteobacteria</taxon>
        <taxon>Hyphomicrobiales</taxon>
        <taxon>Methylobacteriaceae</taxon>
        <taxon>Methylobacterium</taxon>
    </lineage>
</organism>
<dbReference type="InterPro" id="IPR011815">
    <property type="entry name" value="PBP_1c"/>
</dbReference>
<dbReference type="Proteomes" id="UP001055153">
    <property type="component" value="Unassembled WGS sequence"/>
</dbReference>
<comment type="caution">
    <text evidence="17">The sequence shown here is derived from an EMBL/GenBank/DDBJ whole genome shotgun (WGS) entry which is preliminary data.</text>
</comment>
<evidence type="ECO:0000256" key="7">
    <source>
        <dbReference type="ARBA" id="ARBA00022679"/>
    </source>
</evidence>
<sequence length="725" mass="76809">MTWRPRALSDEVDTASSKKMRQNQRPRELRDGNAIVKCSRRLAAACLGLLLAGMAALGLTWHRLPPLDLAAAAIRSPVVLDRNGTLLRPFATADGRWRLPLAPQAVDPRYVAMLLAYEDRRFRDHPGLDPSALLRAAGQWIAAGRIVSGGSTLSMQVARLVEPRAERSLAAKLRQMARAVELERRLGKDGILRLYLALAPYGGPVEGVRAASLAYFGHEPGRLSLAEAALLVALPQSPEARRPDRFPEAARRARDRVLDRVAERGVVRRDEAEAAKAEPVPHQRRPFPMLAAHAAEAALAQRPTQPVHRLALDAKLQASLEVLAGERVGALGPGLSAAILVIDNPTGQVRAHVGSAGYLDASRAGAIDMAAALRSPGSALKPFVYALAFESGLAHPETLLDDRPSRFGAAYAPENFDQTFQGTVTARRALQQSLNVPAVELLEAVGPARFIARLRAGGAGIALPRDAAPGLPVALGGLGITLADLARLYAGLARGGSVPDLVRRLDGDPSPPRDLPRIAEPVAAWYVADTLRGTPPPENALPNRLAYKTGTSYGYRDAWAVGFDRRVTVAVWVGRPDGAGVPGLVGRLAAAPILFDAFARVGGEPEPLAMARDALVATTAGLPPPLRHIRRDAPKVAGEAAGAALRIAYPPDGARVDLGLAEGPGSGLALKALGGTLPLTWMVNSLPLPEAARRQAEWQPDGAGFARISVMDATGASDSVVVRLE</sequence>
<evidence type="ECO:0000256" key="5">
    <source>
        <dbReference type="ARBA" id="ARBA00022670"/>
    </source>
</evidence>
<evidence type="ECO:0000256" key="4">
    <source>
        <dbReference type="ARBA" id="ARBA00022645"/>
    </source>
</evidence>
<keyword evidence="18" id="KW-1185">Reference proteome</keyword>
<evidence type="ECO:0000259" key="14">
    <source>
        <dbReference type="Pfam" id="PF00905"/>
    </source>
</evidence>
<evidence type="ECO:0000256" key="8">
    <source>
        <dbReference type="ARBA" id="ARBA00022801"/>
    </source>
</evidence>
<evidence type="ECO:0000259" key="16">
    <source>
        <dbReference type="Pfam" id="PF06832"/>
    </source>
</evidence>
<dbReference type="Gene3D" id="1.10.3810.10">
    <property type="entry name" value="Biosynthetic peptidoglycan transglycosylase-like"/>
    <property type="match status" value="1"/>
</dbReference>